<gene>
    <name evidence="11" type="ORF">PENTCL1PPCAC_23770</name>
</gene>
<dbReference type="Gene3D" id="1.10.150.340">
    <property type="entry name" value="Pyrimidine 5'-nucleotidase (UMPH-1), N-terminal domain"/>
    <property type="match status" value="1"/>
</dbReference>
<keyword evidence="8 9" id="KW-0546">Nucleotide metabolism</keyword>
<dbReference type="SUPFAM" id="SSF56784">
    <property type="entry name" value="HAD-like"/>
    <property type="match status" value="1"/>
</dbReference>
<evidence type="ECO:0000256" key="3">
    <source>
        <dbReference type="ARBA" id="ARBA00012643"/>
    </source>
</evidence>
<evidence type="ECO:0000256" key="2">
    <source>
        <dbReference type="ARBA" id="ARBA00008389"/>
    </source>
</evidence>
<dbReference type="EC" id="3.1.3.5" evidence="3 9"/>
<keyword evidence="6 9" id="KW-0378">Hydrolase</keyword>
<dbReference type="FunFam" id="1.10.150.340:FF:000001">
    <property type="entry name" value="Cytosolic 5-nucleotidase 3-like"/>
    <property type="match status" value="1"/>
</dbReference>
<evidence type="ECO:0000256" key="5">
    <source>
        <dbReference type="ARBA" id="ARBA00022741"/>
    </source>
</evidence>
<dbReference type="SFLD" id="SFLDG01128">
    <property type="entry name" value="C1.4:_5'-Nucleotidase_Like"/>
    <property type="match status" value="1"/>
</dbReference>
<dbReference type="GO" id="GO:0000287">
    <property type="term" value="F:magnesium ion binding"/>
    <property type="evidence" value="ECO:0007669"/>
    <property type="project" value="InterPro"/>
</dbReference>
<keyword evidence="5 9" id="KW-0547">Nucleotide-binding</keyword>
<dbReference type="GO" id="GO:0005737">
    <property type="term" value="C:cytoplasm"/>
    <property type="evidence" value="ECO:0007669"/>
    <property type="project" value="UniProtKB-SubCell"/>
</dbReference>
<evidence type="ECO:0000256" key="7">
    <source>
        <dbReference type="ARBA" id="ARBA00022842"/>
    </source>
</evidence>
<protein>
    <recommendedName>
        <fullName evidence="3 9">5'-nucleotidase</fullName>
        <ecNumber evidence="3 9">3.1.3.5</ecNumber>
    </recommendedName>
</protein>
<evidence type="ECO:0000256" key="1">
    <source>
        <dbReference type="ARBA" id="ARBA00000815"/>
    </source>
</evidence>
<accession>A0AAV5U534</accession>
<keyword evidence="7" id="KW-0460">Magnesium</keyword>
<keyword evidence="9" id="KW-0963">Cytoplasm</keyword>
<sequence>FTAGSCTGAPLDSAKCMLISKRAITATFRRRSSSISESDRRRKAMPAEAPNESAALYTNDSTMAPDTTTPLRQVVLPSSPIKSLKATTANGTAAVPDAVKTALQQGHIKMKNPERALAKIAKMIDGGAEELLVISDFDHTMSRAYDEKGERCWTTHGVFDNAAQMADLAAKCKELSAHFLPIEFDGNMTIEEKIPHMEAWWRQSHDAIVAKGVERAVLEELVLHSNIRLRDNAESLLAHLDAARVPLVMFSAGIGDIISIFLAQRLGAVPANMHIISNMMTYNDKKVVSSFREPLIHTFNKNGKVISKEEVNFFHEMRKRDNVILMGDSMGDLHMDVGVENHREADTLKIAFLNKKDHLLPYYLDGYDIVIVDDQSMDVPRQIMDAITVARK</sequence>
<feature type="region of interest" description="Disordered" evidence="10">
    <location>
        <begin position="29"/>
        <end position="64"/>
    </location>
</feature>
<reference evidence="11" key="1">
    <citation type="submission" date="2023-10" db="EMBL/GenBank/DDBJ databases">
        <title>Genome assembly of Pristionchus species.</title>
        <authorList>
            <person name="Yoshida K."/>
            <person name="Sommer R.J."/>
        </authorList>
    </citation>
    <scope>NUCLEOTIDE SEQUENCE</scope>
    <source>
        <strain evidence="11">RS0144</strain>
    </source>
</reference>
<keyword evidence="12" id="KW-1185">Reference proteome</keyword>
<dbReference type="InterPro" id="IPR036412">
    <property type="entry name" value="HAD-like_sf"/>
</dbReference>
<comment type="subcellular location">
    <subcellularLocation>
        <location evidence="9">Cytoplasm</location>
    </subcellularLocation>
</comment>
<proteinExistence type="inferred from homology"/>
<name>A0AAV5U534_9BILA</name>
<dbReference type="PANTHER" id="PTHR13045">
    <property type="entry name" value="5'-NUCLEOTIDASE"/>
    <property type="match status" value="1"/>
</dbReference>
<dbReference type="InterPro" id="IPR006434">
    <property type="entry name" value="Pyrimidine_nucleotidase_eu"/>
</dbReference>
<evidence type="ECO:0000256" key="8">
    <source>
        <dbReference type="ARBA" id="ARBA00023080"/>
    </source>
</evidence>
<organism evidence="11 12">
    <name type="scientific">Pristionchus entomophagus</name>
    <dbReference type="NCBI Taxonomy" id="358040"/>
    <lineage>
        <taxon>Eukaryota</taxon>
        <taxon>Metazoa</taxon>
        <taxon>Ecdysozoa</taxon>
        <taxon>Nematoda</taxon>
        <taxon>Chromadorea</taxon>
        <taxon>Rhabditida</taxon>
        <taxon>Rhabditina</taxon>
        <taxon>Diplogasteromorpha</taxon>
        <taxon>Diplogasteroidea</taxon>
        <taxon>Neodiplogasteridae</taxon>
        <taxon>Pristionchus</taxon>
    </lineage>
</organism>
<keyword evidence="4" id="KW-0479">Metal-binding</keyword>
<evidence type="ECO:0000256" key="6">
    <source>
        <dbReference type="ARBA" id="ARBA00022801"/>
    </source>
</evidence>
<dbReference type="Gene3D" id="3.40.50.1000">
    <property type="entry name" value="HAD superfamily/HAD-like"/>
    <property type="match status" value="1"/>
</dbReference>
<dbReference type="GO" id="GO:0000166">
    <property type="term" value="F:nucleotide binding"/>
    <property type="evidence" value="ECO:0007669"/>
    <property type="project" value="UniProtKB-KW"/>
</dbReference>
<comment type="similarity">
    <text evidence="2 9">Belongs to the pyrimidine 5'-nucleotidase family.</text>
</comment>
<dbReference type="GO" id="GO:0009117">
    <property type="term" value="P:nucleotide metabolic process"/>
    <property type="evidence" value="ECO:0007669"/>
    <property type="project" value="UniProtKB-KW"/>
</dbReference>
<dbReference type="EMBL" id="BTSX01000005">
    <property type="protein sequence ID" value="GMT01596.1"/>
    <property type="molecule type" value="Genomic_DNA"/>
</dbReference>
<evidence type="ECO:0000256" key="9">
    <source>
        <dbReference type="RuleBase" id="RU361276"/>
    </source>
</evidence>
<feature type="non-terminal residue" evidence="11">
    <location>
        <position position="1"/>
    </location>
</feature>
<dbReference type="NCBIfam" id="TIGR01544">
    <property type="entry name" value="HAD-SF-IE"/>
    <property type="match status" value="1"/>
</dbReference>
<dbReference type="InterPro" id="IPR023214">
    <property type="entry name" value="HAD_sf"/>
</dbReference>
<evidence type="ECO:0000313" key="12">
    <source>
        <dbReference type="Proteomes" id="UP001432027"/>
    </source>
</evidence>
<dbReference type="Proteomes" id="UP001432027">
    <property type="component" value="Unassembled WGS sequence"/>
</dbReference>
<dbReference type="PANTHER" id="PTHR13045:SF0">
    <property type="entry name" value="7-METHYLGUANOSINE PHOSPHATE-SPECIFIC 5'-NUCLEOTIDASE"/>
    <property type="match status" value="1"/>
</dbReference>
<comment type="caution">
    <text evidence="11">The sequence shown here is derived from an EMBL/GenBank/DDBJ whole genome shotgun (WGS) entry which is preliminary data.</text>
</comment>
<evidence type="ECO:0000313" key="11">
    <source>
        <dbReference type="EMBL" id="GMT01596.1"/>
    </source>
</evidence>
<dbReference type="AlphaFoldDB" id="A0AAV5U534"/>
<evidence type="ECO:0000256" key="4">
    <source>
        <dbReference type="ARBA" id="ARBA00022723"/>
    </source>
</evidence>
<dbReference type="SFLD" id="SFLDS00003">
    <property type="entry name" value="Haloacid_Dehalogenase"/>
    <property type="match status" value="1"/>
</dbReference>
<evidence type="ECO:0000256" key="10">
    <source>
        <dbReference type="SAM" id="MobiDB-lite"/>
    </source>
</evidence>
<dbReference type="Pfam" id="PF05822">
    <property type="entry name" value="UMPH-1"/>
    <property type="match status" value="1"/>
</dbReference>
<comment type="catalytic activity">
    <reaction evidence="1 9">
        <text>a ribonucleoside 5'-phosphate + H2O = a ribonucleoside + phosphate</text>
        <dbReference type="Rhea" id="RHEA:12484"/>
        <dbReference type="ChEBI" id="CHEBI:15377"/>
        <dbReference type="ChEBI" id="CHEBI:18254"/>
        <dbReference type="ChEBI" id="CHEBI:43474"/>
        <dbReference type="ChEBI" id="CHEBI:58043"/>
        <dbReference type="EC" id="3.1.3.5"/>
    </reaction>
</comment>
<dbReference type="GO" id="GO:0008253">
    <property type="term" value="F:5'-nucleotidase activity"/>
    <property type="evidence" value="ECO:0007669"/>
    <property type="project" value="UniProtKB-EC"/>
</dbReference>